<gene>
    <name evidence="1" type="ORF">SAMN03080606_03588</name>
</gene>
<dbReference type="AlphaFoldDB" id="A0A1G5KLF4"/>
<sequence>MIQIDDAGSGSLLGGTLIGALRVETGEYKDEIIPLEYYQNENFNKKLYIQYVVNITERLFQKLDVSTSEEIQVCRGYMFDELNKWLKTNNYNHINTKIGDPLQSIIETSFDQYAISLGLPNSYISYTKYPFHFHRILKWVYADYEERSKLCKTGWKSWNKYKNIKLSTNHEIIKNRDWVCLKCNQLIPRNTTAAIKSYISNRHYKIYLHDHCI</sequence>
<organism evidence="1 2">
    <name type="scientific">Alkaliphilus peptidifermentans DSM 18978</name>
    <dbReference type="NCBI Taxonomy" id="1120976"/>
    <lineage>
        <taxon>Bacteria</taxon>
        <taxon>Bacillati</taxon>
        <taxon>Bacillota</taxon>
        <taxon>Clostridia</taxon>
        <taxon>Peptostreptococcales</taxon>
        <taxon>Natronincolaceae</taxon>
        <taxon>Alkaliphilus</taxon>
    </lineage>
</organism>
<name>A0A1G5KLF4_9FIRM</name>
<evidence type="ECO:0000313" key="2">
    <source>
        <dbReference type="Proteomes" id="UP000198636"/>
    </source>
</evidence>
<accession>A0A1G5KLF4</accession>
<evidence type="ECO:0000313" key="1">
    <source>
        <dbReference type="EMBL" id="SCZ01426.1"/>
    </source>
</evidence>
<dbReference type="EMBL" id="FMUS01000028">
    <property type="protein sequence ID" value="SCZ01426.1"/>
    <property type="molecule type" value="Genomic_DNA"/>
</dbReference>
<protein>
    <submittedName>
        <fullName evidence="1">Uncharacterized protein</fullName>
    </submittedName>
</protein>
<dbReference type="Proteomes" id="UP000198636">
    <property type="component" value="Unassembled WGS sequence"/>
</dbReference>
<proteinExistence type="predicted"/>
<dbReference type="STRING" id="1120976.SAMN03080606_03588"/>
<reference evidence="1 2" key="1">
    <citation type="submission" date="2016-10" db="EMBL/GenBank/DDBJ databases">
        <authorList>
            <person name="de Groot N.N."/>
        </authorList>
    </citation>
    <scope>NUCLEOTIDE SEQUENCE [LARGE SCALE GENOMIC DNA]</scope>
    <source>
        <strain evidence="1 2">DSM 18978</strain>
    </source>
</reference>
<dbReference type="OrthoDB" id="1738242at2"/>
<keyword evidence="2" id="KW-1185">Reference proteome</keyword>